<evidence type="ECO:0000256" key="4">
    <source>
        <dbReference type="ARBA" id="ARBA00022723"/>
    </source>
</evidence>
<dbReference type="Proteomes" id="UP000182544">
    <property type="component" value="Unassembled WGS sequence"/>
</dbReference>
<evidence type="ECO:0000256" key="1">
    <source>
        <dbReference type="ARBA" id="ARBA00001936"/>
    </source>
</evidence>
<dbReference type="STRING" id="369401.SAMN05428642_101186"/>
<keyword evidence="4 7" id="KW-0479">Metal-binding</keyword>
<feature type="binding site" evidence="8">
    <location>
        <position position="274"/>
    </location>
    <ligand>
        <name>allantoate</name>
        <dbReference type="ChEBI" id="CHEBI:17536"/>
    </ligand>
</feature>
<keyword evidence="7" id="KW-0862">Zinc</keyword>
<dbReference type="NCBIfam" id="TIGR01879">
    <property type="entry name" value="hydantase"/>
    <property type="match status" value="1"/>
</dbReference>
<dbReference type="PIRSF" id="PIRSF001235">
    <property type="entry name" value="Amidase_carbamoylase"/>
    <property type="match status" value="1"/>
</dbReference>
<keyword evidence="6" id="KW-0464">Manganese</keyword>
<gene>
    <name evidence="9" type="ORF">SAMN05428642_101186</name>
</gene>
<proteinExistence type="inferred from homology"/>
<comment type="similarity">
    <text evidence="2">Belongs to the peptidase M20 family.</text>
</comment>
<dbReference type="AlphaFoldDB" id="A0A1K2IAC4"/>
<dbReference type="GO" id="GO:0046872">
    <property type="term" value="F:metal ion binding"/>
    <property type="evidence" value="ECO:0007669"/>
    <property type="project" value="UniProtKB-KW"/>
</dbReference>
<dbReference type="PANTHER" id="PTHR32494:SF19">
    <property type="entry name" value="ALLANTOATE DEIMINASE-RELATED"/>
    <property type="match status" value="1"/>
</dbReference>
<name>A0A1K2IAC4_9FLAO</name>
<feature type="binding site" evidence="7">
    <location>
        <position position="90"/>
    </location>
    <ligand>
        <name>Zn(2+)</name>
        <dbReference type="ChEBI" id="CHEBI:29105"/>
        <label>1</label>
    </ligand>
</feature>
<dbReference type="InterPro" id="IPR036264">
    <property type="entry name" value="Bact_exopeptidase_dim_dom"/>
</dbReference>
<feature type="binding site" evidence="7">
    <location>
        <position position="90"/>
    </location>
    <ligand>
        <name>Zn(2+)</name>
        <dbReference type="ChEBI" id="CHEBI:29105"/>
        <label>2</label>
    </ligand>
</feature>
<dbReference type="RefSeq" id="WP_072399731.1">
    <property type="nucleotide sequence ID" value="NZ_FPKV01000001.1"/>
</dbReference>
<feature type="binding site" evidence="8">
    <location>
        <position position="214"/>
    </location>
    <ligand>
        <name>allantoate</name>
        <dbReference type="ChEBI" id="CHEBI:17536"/>
    </ligand>
</feature>
<feature type="binding site" evidence="8">
    <location>
        <position position="287"/>
    </location>
    <ligand>
        <name>allantoate</name>
        <dbReference type="ChEBI" id="CHEBI:17536"/>
    </ligand>
</feature>
<comment type="subunit">
    <text evidence="3">Homodimer.</text>
</comment>
<dbReference type="Pfam" id="PF01546">
    <property type="entry name" value="Peptidase_M20"/>
    <property type="match status" value="1"/>
</dbReference>
<evidence type="ECO:0000256" key="7">
    <source>
        <dbReference type="PIRSR" id="PIRSR001235-1"/>
    </source>
</evidence>
<keyword evidence="5" id="KW-0378">Hydrolase</keyword>
<dbReference type="PANTHER" id="PTHR32494">
    <property type="entry name" value="ALLANTOATE DEIMINASE-RELATED"/>
    <property type="match status" value="1"/>
</dbReference>
<dbReference type="OrthoDB" id="9769665at2"/>
<evidence type="ECO:0000256" key="3">
    <source>
        <dbReference type="ARBA" id="ARBA00011738"/>
    </source>
</evidence>
<evidence type="ECO:0000256" key="2">
    <source>
        <dbReference type="ARBA" id="ARBA00006153"/>
    </source>
</evidence>
<dbReference type="CDD" id="cd03884">
    <property type="entry name" value="M20_bAS"/>
    <property type="match status" value="1"/>
</dbReference>
<dbReference type="SUPFAM" id="SSF55031">
    <property type="entry name" value="Bacterial exopeptidase dimerisation domain"/>
    <property type="match status" value="1"/>
</dbReference>
<evidence type="ECO:0000256" key="8">
    <source>
        <dbReference type="PIRSR" id="PIRSR001235-2"/>
    </source>
</evidence>
<dbReference type="GO" id="GO:0016813">
    <property type="term" value="F:hydrolase activity, acting on carbon-nitrogen (but not peptide) bonds, in linear amidines"/>
    <property type="evidence" value="ECO:0007669"/>
    <property type="project" value="InterPro"/>
</dbReference>
<dbReference type="EMBL" id="FPKV01000001">
    <property type="protein sequence ID" value="SFZ89351.1"/>
    <property type="molecule type" value="Genomic_DNA"/>
</dbReference>
<accession>A0A1K2IAC4</accession>
<feature type="binding site" evidence="7">
    <location>
        <position position="125"/>
    </location>
    <ligand>
        <name>Zn(2+)</name>
        <dbReference type="ChEBI" id="CHEBI:29105"/>
        <label>2</label>
    </ligand>
</feature>
<feature type="binding site" evidence="7">
    <location>
        <position position="79"/>
    </location>
    <ligand>
        <name>Zn(2+)</name>
        <dbReference type="ChEBI" id="CHEBI:29105"/>
        <label>1</label>
    </ligand>
</feature>
<reference evidence="9 10" key="1">
    <citation type="submission" date="2016-10" db="EMBL/GenBank/DDBJ databases">
        <authorList>
            <person name="de Groot N.N."/>
        </authorList>
    </citation>
    <scope>NUCLEOTIDE SEQUENCE [LARGE SCALE GENOMIC DNA]</scope>
    <source>
        <strain evidence="9 10">DSM 18180</strain>
    </source>
</reference>
<sequence length="411" mass="45750">MDIRVGRIINRLEQLGSISDNSDCLSRFFGTNAHSKAKDLLVLWMQQAGLKVLCDNIGNVRGIYKSNVENAKHFVIGSHYDTVFNAGKFDGPLGIIMGIEIAQRLIKENKDLPFHLNIISFSDEEGSRFNTAYLGSSALAGEFKQDWLLRKDDSGKTLSDTIRNYSENFEAIFNDKIPKQDWLGYYEIHIEQGPVLCEKDLPICLVSSIASQTRINVNWQGVSGHAGTSPMNLRYDALCAASEFILEVEKTGTAYQDKLVATVGKMNVLSNTSNVIPELVCHSLDVRSADEGFLNQITDLLQKKAKQISEKRNIGLKWEIMQTNPAVLCDNQLKDLLRKSINKIGITNPIEIPSGAGHDAVMISKVAPISMLFVRCKDGISHNPEEYASPEDIEVSLKVSDQFLEELIKVN</sequence>
<evidence type="ECO:0000313" key="9">
    <source>
        <dbReference type="EMBL" id="SFZ89351.1"/>
    </source>
</evidence>
<keyword evidence="10" id="KW-1185">Reference proteome</keyword>
<evidence type="ECO:0000256" key="5">
    <source>
        <dbReference type="ARBA" id="ARBA00022801"/>
    </source>
</evidence>
<dbReference type="InterPro" id="IPR002933">
    <property type="entry name" value="Peptidase_M20"/>
</dbReference>
<dbReference type="Gene3D" id="3.40.630.10">
    <property type="entry name" value="Zn peptidases"/>
    <property type="match status" value="1"/>
</dbReference>
<dbReference type="SUPFAM" id="SSF53187">
    <property type="entry name" value="Zn-dependent exopeptidases"/>
    <property type="match status" value="1"/>
</dbReference>
<dbReference type="Gene3D" id="3.30.70.360">
    <property type="match status" value="1"/>
</dbReference>
<evidence type="ECO:0000313" key="10">
    <source>
        <dbReference type="Proteomes" id="UP000182544"/>
    </source>
</evidence>
<protein>
    <submittedName>
        <fullName evidence="9">Allantoate deiminase</fullName>
    </submittedName>
</protein>
<evidence type="ECO:0000256" key="6">
    <source>
        <dbReference type="ARBA" id="ARBA00023211"/>
    </source>
</evidence>
<feature type="binding site" evidence="7">
    <location>
        <position position="189"/>
    </location>
    <ligand>
        <name>Zn(2+)</name>
        <dbReference type="ChEBI" id="CHEBI:29105"/>
        <label>1</label>
    </ligand>
</feature>
<comment type="cofactor">
    <cofactor evidence="1">
        <name>Mn(2+)</name>
        <dbReference type="ChEBI" id="CHEBI:29035"/>
    </cofactor>
</comment>
<organism evidence="9 10">
    <name type="scientific">Flaviramulus basaltis</name>
    <dbReference type="NCBI Taxonomy" id="369401"/>
    <lineage>
        <taxon>Bacteria</taxon>
        <taxon>Pseudomonadati</taxon>
        <taxon>Bacteroidota</taxon>
        <taxon>Flavobacteriia</taxon>
        <taxon>Flavobacteriales</taxon>
        <taxon>Flavobacteriaceae</taxon>
        <taxon>Flaviramulus</taxon>
    </lineage>
</organism>
<comment type="cofactor">
    <cofactor evidence="7">
        <name>Zn(2+)</name>
        <dbReference type="ChEBI" id="CHEBI:29105"/>
    </cofactor>
    <text evidence="7">Binds 2 Zn(2+) ions per subunit.</text>
</comment>
<feature type="binding site" evidence="7">
    <location>
        <position position="382"/>
    </location>
    <ligand>
        <name>Zn(2+)</name>
        <dbReference type="ChEBI" id="CHEBI:29105"/>
        <label>2</label>
    </ligand>
</feature>
<dbReference type="InterPro" id="IPR010158">
    <property type="entry name" value="Amidase_Cbmase"/>
</dbReference>